<gene>
    <name evidence="7" type="ORF">BN1095_670007</name>
    <name evidence="5" type="ORF">BN1096_240004</name>
    <name evidence="6" type="ORF">BN1097_230004</name>
</gene>
<dbReference type="Gene3D" id="3.80.30.30">
    <property type="match status" value="1"/>
</dbReference>
<dbReference type="SUPFAM" id="SSF102114">
    <property type="entry name" value="Radical SAM enzymes"/>
    <property type="match status" value="1"/>
</dbReference>
<dbReference type="EMBL" id="LK933371">
    <property type="protein sequence ID" value="CDT72511.1"/>
    <property type="molecule type" value="Genomic_DNA"/>
</dbReference>
<dbReference type="EMBL" id="LK932358">
    <property type="protein sequence ID" value="CDS83911.1"/>
    <property type="molecule type" value="Genomic_DNA"/>
</dbReference>
<keyword evidence="3" id="KW-0411">Iron-sulfur</keyword>
<organism evidence="7">
    <name type="scientific">Clostridioides difficile</name>
    <name type="common">Peptoclostridium difficile</name>
    <dbReference type="NCBI Taxonomy" id="1496"/>
    <lineage>
        <taxon>Bacteria</taxon>
        <taxon>Bacillati</taxon>
        <taxon>Bacillota</taxon>
        <taxon>Clostridia</taxon>
        <taxon>Peptostreptococcales</taxon>
        <taxon>Peptostreptococcaceae</taxon>
        <taxon>Clostridioides</taxon>
    </lineage>
</organism>
<dbReference type="CDD" id="cd01335">
    <property type="entry name" value="Radical_SAM"/>
    <property type="match status" value="1"/>
</dbReference>
<dbReference type="PANTHER" id="PTHR43432">
    <property type="entry name" value="SLR0285 PROTEIN"/>
    <property type="match status" value="1"/>
</dbReference>
<evidence type="ECO:0000313" key="7">
    <source>
        <dbReference type="EMBL" id="CDT72511.1"/>
    </source>
</evidence>
<proteinExistence type="predicted"/>
<dbReference type="InterPro" id="IPR007197">
    <property type="entry name" value="rSAM"/>
</dbReference>
<evidence type="ECO:0000259" key="4">
    <source>
        <dbReference type="SMART" id="SM00729"/>
    </source>
</evidence>
<accession>A0A069B1I1</accession>
<protein>
    <submittedName>
        <fullName evidence="7">Putative radical SAM superfamily protein, DUF85 family</fullName>
    </submittedName>
</protein>
<evidence type="ECO:0000256" key="2">
    <source>
        <dbReference type="ARBA" id="ARBA00023004"/>
    </source>
</evidence>
<dbReference type="Pfam" id="PF04055">
    <property type="entry name" value="Radical_SAM"/>
    <property type="match status" value="1"/>
</dbReference>
<dbReference type="PANTHER" id="PTHR43432:SF5">
    <property type="entry name" value="ELP3_MIAA_NIFB-LIKE RADICAL SAM CORE DOMAIN-CONTAINING PROTEIN"/>
    <property type="match status" value="1"/>
</dbReference>
<evidence type="ECO:0000256" key="1">
    <source>
        <dbReference type="ARBA" id="ARBA00022723"/>
    </source>
</evidence>
<reference evidence="7" key="1">
    <citation type="submission" date="2014-07" db="EMBL/GenBank/DDBJ databases">
        <authorList>
            <person name="Monot Marc"/>
        </authorList>
    </citation>
    <scope>NUCLEOTIDE SEQUENCE</scope>
    <source>
        <strain evidence="7">7032989</strain>
        <strain evidence="6">7032994</strain>
    </source>
</reference>
<evidence type="ECO:0000313" key="5">
    <source>
        <dbReference type="EMBL" id="CDS83810.1"/>
    </source>
</evidence>
<dbReference type="EMBL" id="LK932474">
    <property type="protein sequence ID" value="CDS83810.1"/>
    <property type="molecule type" value="Genomic_DNA"/>
</dbReference>
<dbReference type="SFLD" id="SFLDG01084">
    <property type="entry name" value="Uncharacterised_Radical_SAM_Su"/>
    <property type="match status" value="1"/>
</dbReference>
<dbReference type="AlphaFoldDB" id="A0A069B1I1"/>
<dbReference type="InterPro" id="IPR040086">
    <property type="entry name" value="MJ0683-like"/>
</dbReference>
<dbReference type="SMART" id="SM00729">
    <property type="entry name" value="Elp3"/>
    <property type="match status" value="1"/>
</dbReference>
<dbReference type="InterPro" id="IPR058240">
    <property type="entry name" value="rSAM_sf"/>
</dbReference>
<dbReference type="GO" id="GO:0051536">
    <property type="term" value="F:iron-sulfur cluster binding"/>
    <property type="evidence" value="ECO:0007669"/>
    <property type="project" value="UniProtKB-KW"/>
</dbReference>
<dbReference type="RefSeq" id="WP_021366233.1">
    <property type="nucleotide sequence ID" value="NZ_BBYB01000015.1"/>
</dbReference>
<feature type="domain" description="Elp3/MiaA/NifB-like radical SAM core" evidence="4">
    <location>
        <begin position="24"/>
        <end position="242"/>
    </location>
</feature>
<name>A0A069B1I1_CLODI</name>
<dbReference type="GO" id="GO:0046872">
    <property type="term" value="F:metal ion binding"/>
    <property type="evidence" value="ECO:0007669"/>
    <property type="project" value="UniProtKB-KW"/>
</dbReference>
<evidence type="ECO:0000313" key="6">
    <source>
        <dbReference type="EMBL" id="CDS83911.1"/>
    </source>
</evidence>
<keyword evidence="1" id="KW-0479">Metal-binding</keyword>
<keyword evidence="2" id="KW-0408">Iron</keyword>
<sequence length="296" mass="34303">MIESIPAKQILQKVKFDNTRWFGIDYNMNLYRGCSHGCIYCDSRSTIYNIENFDKVRYKENVIEILSKELRSKRKKGVVGIGAMSDTYNPFEKQLCITKQALDLISENHFGVSIDTKSSLVVRDIPILKKIKKNNSAIVKLTITTANDELSKKIEPYVNPSSVRFDAVKELNDSGIFCGILLTPMLPFLTDTKDEIRAIVEKAHKANAKFIYCMYGVTMRSDQREFFYEHLRDISPKLVLKYQKTYGLNYVCTVQNKDCCEKLLREECARYGILTDMKEIIKAYKRSESYTQIKFF</sequence>
<dbReference type="GO" id="GO:0003824">
    <property type="term" value="F:catalytic activity"/>
    <property type="evidence" value="ECO:0007669"/>
    <property type="project" value="InterPro"/>
</dbReference>
<dbReference type="SFLD" id="SFLDS00029">
    <property type="entry name" value="Radical_SAM"/>
    <property type="match status" value="1"/>
</dbReference>
<dbReference type="InterPro" id="IPR006638">
    <property type="entry name" value="Elp3/MiaA/NifB-like_rSAM"/>
</dbReference>
<evidence type="ECO:0000256" key="3">
    <source>
        <dbReference type="ARBA" id="ARBA00023014"/>
    </source>
</evidence>